<protein>
    <submittedName>
        <fullName evidence="1">24988_t:CDS:1</fullName>
    </submittedName>
</protein>
<evidence type="ECO:0000313" key="2">
    <source>
        <dbReference type="Proteomes" id="UP000789920"/>
    </source>
</evidence>
<dbReference type="EMBL" id="CAJVQC010056969">
    <property type="protein sequence ID" value="CAG8797065.1"/>
    <property type="molecule type" value="Genomic_DNA"/>
</dbReference>
<feature type="non-terminal residue" evidence="1">
    <location>
        <position position="140"/>
    </location>
</feature>
<accession>A0ACA9RLB8</accession>
<gene>
    <name evidence="1" type="ORF">RPERSI_LOCUS20279</name>
</gene>
<comment type="caution">
    <text evidence="1">The sequence shown here is derived from an EMBL/GenBank/DDBJ whole genome shotgun (WGS) entry which is preliminary data.</text>
</comment>
<proteinExistence type="predicted"/>
<reference evidence="1" key="1">
    <citation type="submission" date="2021-06" db="EMBL/GenBank/DDBJ databases">
        <authorList>
            <person name="Kallberg Y."/>
            <person name="Tangrot J."/>
            <person name="Rosling A."/>
        </authorList>
    </citation>
    <scope>NUCLEOTIDE SEQUENCE</scope>
    <source>
        <strain evidence="1">MA461A</strain>
    </source>
</reference>
<organism evidence="1 2">
    <name type="scientific">Racocetra persica</name>
    <dbReference type="NCBI Taxonomy" id="160502"/>
    <lineage>
        <taxon>Eukaryota</taxon>
        <taxon>Fungi</taxon>
        <taxon>Fungi incertae sedis</taxon>
        <taxon>Mucoromycota</taxon>
        <taxon>Glomeromycotina</taxon>
        <taxon>Glomeromycetes</taxon>
        <taxon>Diversisporales</taxon>
        <taxon>Gigasporaceae</taxon>
        <taxon>Racocetra</taxon>
    </lineage>
</organism>
<evidence type="ECO:0000313" key="1">
    <source>
        <dbReference type="EMBL" id="CAG8797065.1"/>
    </source>
</evidence>
<keyword evidence="2" id="KW-1185">Reference proteome</keyword>
<feature type="non-terminal residue" evidence="1">
    <location>
        <position position="1"/>
    </location>
</feature>
<name>A0ACA9RLB8_9GLOM</name>
<sequence length="140" mass="16675">KGWFDRSIDDNQINNSNRVTNVNGENWELRMVITSSYLDFVSQSDLGVIAVKTLNISKLQPGYVGKNITENILLTLFENGNVATFNLDKAEQEMKLWFIIKRRWQMYLEPIRKHNNIYMFVIRIIRETPDFWEHLQLDYM</sequence>
<dbReference type="Proteomes" id="UP000789920">
    <property type="component" value="Unassembled WGS sequence"/>
</dbReference>